<evidence type="ECO:0000313" key="3">
    <source>
        <dbReference type="Proteomes" id="UP000886595"/>
    </source>
</evidence>
<dbReference type="EMBL" id="JAAMPC010000015">
    <property type="protein sequence ID" value="KAG2255620.1"/>
    <property type="molecule type" value="Genomic_DNA"/>
</dbReference>
<feature type="region of interest" description="Disordered" evidence="1">
    <location>
        <begin position="206"/>
        <end position="275"/>
    </location>
</feature>
<feature type="region of interest" description="Disordered" evidence="1">
    <location>
        <begin position="1"/>
        <end position="25"/>
    </location>
</feature>
<evidence type="ECO:0000256" key="1">
    <source>
        <dbReference type="SAM" id="MobiDB-lite"/>
    </source>
</evidence>
<feature type="compositionally biased region" description="Polar residues" evidence="1">
    <location>
        <begin position="248"/>
        <end position="260"/>
    </location>
</feature>
<dbReference type="Proteomes" id="UP000886595">
    <property type="component" value="Unassembled WGS sequence"/>
</dbReference>
<proteinExistence type="predicted"/>
<dbReference type="AlphaFoldDB" id="A0A8X7PQ61"/>
<keyword evidence="3" id="KW-1185">Reference proteome</keyword>
<dbReference type="OrthoDB" id="10355337at2759"/>
<gene>
    <name evidence="2" type="ORF">Bca52824_074914</name>
</gene>
<accession>A0A8X7PQ61</accession>
<sequence length="275" mass="30066">MHTRQPLRGGQSAFEHSSNSIGVVPRKKPCPRAGNIVALPPAKEPEKMLTLHQGLLVFISSTHLEQRGVKEAGEHMFPLLFIQKKKPNLWVPGFSFQVPDLWLFTLQEDSGSKPRSIPACGPIWVQDHMRSCQPILQAQGRRSTVALPERTKEHMECRPGAKSKNVAPYARGTKVIGKAYIGARQHPGTSMTTSPTKVLLPRSGPIDLEGTPNGSTEGNGCYLDNSPHPIDIESGPSPEDRVRCCIKSTETLVSRQQNKDSPPGAISTDPPVSEH</sequence>
<name>A0A8X7PQ61_BRACI</name>
<comment type="caution">
    <text evidence="2">The sequence shown here is derived from an EMBL/GenBank/DDBJ whole genome shotgun (WGS) entry which is preliminary data.</text>
</comment>
<organism evidence="2 3">
    <name type="scientific">Brassica carinata</name>
    <name type="common">Ethiopian mustard</name>
    <name type="synonym">Abyssinian cabbage</name>
    <dbReference type="NCBI Taxonomy" id="52824"/>
    <lineage>
        <taxon>Eukaryota</taxon>
        <taxon>Viridiplantae</taxon>
        <taxon>Streptophyta</taxon>
        <taxon>Embryophyta</taxon>
        <taxon>Tracheophyta</taxon>
        <taxon>Spermatophyta</taxon>
        <taxon>Magnoliopsida</taxon>
        <taxon>eudicotyledons</taxon>
        <taxon>Gunneridae</taxon>
        <taxon>Pentapetalae</taxon>
        <taxon>rosids</taxon>
        <taxon>malvids</taxon>
        <taxon>Brassicales</taxon>
        <taxon>Brassicaceae</taxon>
        <taxon>Brassiceae</taxon>
        <taxon>Brassica</taxon>
    </lineage>
</organism>
<reference evidence="2 3" key="1">
    <citation type="submission" date="2020-02" db="EMBL/GenBank/DDBJ databases">
        <authorList>
            <person name="Ma Q."/>
            <person name="Huang Y."/>
            <person name="Song X."/>
            <person name="Pei D."/>
        </authorList>
    </citation>
    <scope>NUCLEOTIDE SEQUENCE [LARGE SCALE GENOMIC DNA]</scope>
    <source>
        <strain evidence="2">Sxm20200214</strain>
        <tissue evidence="2">Leaf</tissue>
    </source>
</reference>
<protein>
    <submittedName>
        <fullName evidence="2">Uncharacterized protein</fullName>
    </submittedName>
</protein>
<evidence type="ECO:0000313" key="2">
    <source>
        <dbReference type="EMBL" id="KAG2255620.1"/>
    </source>
</evidence>